<dbReference type="EMBL" id="FNDX01000023">
    <property type="protein sequence ID" value="SDJ73653.1"/>
    <property type="molecule type" value="Genomic_DNA"/>
</dbReference>
<reference evidence="11" key="1">
    <citation type="submission" date="2016-10" db="EMBL/GenBank/DDBJ databases">
        <authorList>
            <person name="Varghese N."/>
            <person name="Submissions S."/>
        </authorList>
    </citation>
    <scope>NUCLEOTIDE SEQUENCE [LARGE SCALE GENOMIC DNA]</scope>
    <source>
        <strain evidence="11">CGMCC 1.11012</strain>
    </source>
</reference>
<dbReference type="InterPro" id="IPR027417">
    <property type="entry name" value="P-loop_NTPase"/>
</dbReference>
<keyword evidence="3" id="KW-0813">Transport</keyword>
<dbReference type="GO" id="GO:0016887">
    <property type="term" value="F:ATP hydrolysis activity"/>
    <property type="evidence" value="ECO:0007669"/>
    <property type="project" value="InterPro"/>
</dbReference>
<dbReference type="STRING" id="1174501.SAMN05216192_12316"/>
<feature type="domain" description="ABC transporter" evidence="9">
    <location>
        <begin position="2"/>
        <end position="238"/>
    </location>
</feature>
<dbReference type="PANTHER" id="PTHR43553">
    <property type="entry name" value="HEAVY METAL TRANSPORTER"/>
    <property type="match status" value="1"/>
</dbReference>
<dbReference type="AlphaFoldDB" id="A0A1G8W698"/>
<keyword evidence="8" id="KW-0472">Membrane</keyword>
<comment type="similarity">
    <text evidence="2">Belongs to the ABC transporter superfamily.</text>
</comment>
<evidence type="ECO:0000256" key="2">
    <source>
        <dbReference type="ARBA" id="ARBA00005417"/>
    </source>
</evidence>
<dbReference type="GO" id="GO:0042626">
    <property type="term" value="F:ATPase-coupled transmembrane transporter activity"/>
    <property type="evidence" value="ECO:0007669"/>
    <property type="project" value="TreeGrafter"/>
</dbReference>
<dbReference type="SMART" id="SM00382">
    <property type="entry name" value="AAA"/>
    <property type="match status" value="1"/>
</dbReference>
<dbReference type="PANTHER" id="PTHR43553:SF2">
    <property type="entry name" value="PEPTIDE EXPORT ATP-BINDING PROTEIN YYDI-RELATED"/>
    <property type="match status" value="1"/>
</dbReference>
<sequence length="270" mass="29773">MITAQNITFSYRDGQRRLPVLQGISIHISRGEWVALTGANGCGKSSLVRMFNGLSIPAAGSLHAAGLDLRSAVNRTAVKQHIQLVFQNPESQNIGSTPYEDVAFGLENRGLPPDEMDAQIRRVLQQVGLAHKWADDITTLSGGERQRLAVACCLALQAEMIIFDEATSMLDPAGRSRIMALARELWRRGTTILWVTQRPEELAESPRVAVMEQGTLRYDGDPRTLFYSSGLPELLGWEPPPVIRIGRLLQSRGWPLGLLPLSELELEAVL</sequence>
<name>A0A1G8W698_9BACL</name>
<dbReference type="InterPro" id="IPR050095">
    <property type="entry name" value="ECF_ABC_transporter_ATP-bd"/>
</dbReference>
<evidence type="ECO:0000259" key="9">
    <source>
        <dbReference type="PROSITE" id="PS50893"/>
    </source>
</evidence>
<dbReference type="OrthoDB" id="9784332at2"/>
<dbReference type="Pfam" id="PF00005">
    <property type="entry name" value="ABC_tran"/>
    <property type="match status" value="1"/>
</dbReference>
<dbReference type="Gene3D" id="3.40.50.300">
    <property type="entry name" value="P-loop containing nucleotide triphosphate hydrolases"/>
    <property type="match status" value="1"/>
</dbReference>
<evidence type="ECO:0000256" key="3">
    <source>
        <dbReference type="ARBA" id="ARBA00022448"/>
    </source>
</evidence>
<comment type="subcellular location">
    <subcellularLocation>
        <location evidence="1">Cell membrane</location>
        <topology evidence="1">Peripheral membrane protein</topology>
    </subcellularLocation>
</comment>
<dbReference type="SUPFAM" id="SSF52540">
    <property type="entry name" value="P-loop containing nucleoside triphosphate hydrolases"/>
    <property type="match status" value="1"/>
</dbReference>
<evidence type="ECO:0000256" key="5">
    <source>
        <dbReference type="ARBA" id="ARBA00022741"/>
    </source>
</evidence>
<keyword evidence="5" id="KW-0547">Nucleotide-binding</keyword>
<dbReference type="PROSITE" id="PS50893">
    <property type="entry name" value="ABC_TRANSPORTER_2"/>
    <property type="match status" value="1"/>
</dbReference>
<keyword evidence="7" id="KW-1278">Translocase</keyword>
<dbReference type="InterPro" id="IPR017871">
    <property type="entry name" value="ABC_transporter-like_CS"/>
</dbReference>
<dbReference type="CDD" id="cd03225">
    <property type="entry name" value="ABC_cobalt_CbiO_domain1"/>
    <property type="match status" value="1"/>
</dbReference>
<dbReference type="Proteomes" id="UP000199050">
    <property type="component" value="Unassembled WGS sequence"/>
</dbReference>
<dbReference type="PROSITE" id="PS00211">
    <property type="entry name" value="ABC_TRANSPORTER_1"/>
    <property type="match status" value="1"/>
</dbReference>
<organism evidence="10 11">
    <name type="scientific">Paenibacillus typhae</name>
    <dbReference type="NCBI Taxonomy" id="1174501"/>
    <lineage>
        <taxon>Bacteria</taxon>
        <taxon>Bacillati</taxon>
        <taxon>Bacillota</taxon>
        <taxon>Bacilli</taxon>
        <taxon>Bacillales</taxon>
        <taxon>Paenibacillaceae</taxon>
        <taxon>Paenibacillus</taxon>
    </lineage>
</organism>
<proteinExistence type="inferred from homology"/>
<evidence type="ECO:0000256" key="6">
    <source>
        <dbReference type="ARBA" id="ARBA00022840"/>
    </source>
</evidence>
<accession>A0A1G8W698</accession>
<keyword evidence="6 10" id="KW-0067">ATP-binding</keyword>
<evidence type="ECO:0000256" key="4">
    <source>
        <dbReference type="ARBA" id="ARBA00022475"/>
    </source>
</evidence>
<dbReference type="RefSeq" id="WP_090716229.1">
    <property type="nucleotide sequence ID" value="NZ_CBCSKY010000023.1"/>
</dbReference>
<keyword evidence="11" id="KW-1185">Reference proteome</keyword>
<keyword evidence="4" id="KW-1003">Cell membrane</keyword>
<evidence type="ECO:0000313" key="11">
    <source>
        <dbReference type="Proteomes" id="UP000199050"/>
    </source>
</evidence>
<dbReference type="InterPro" id="IPR003439">
    <property type="entry name" value="ABC_transporter-like_ATP-bd"/>
</dbReference>
<evidence type="ECO:0000313" key="10">
    <source>
        <dbReference type="EMBL" id="SDJ73653.1"/>
    </source>
</evidence>
<dbReference type="InterPro" id="IPR003593">
    <property type="entry name" value="AAA+_ATPase"/>
</dbReference>
<dbReference type="InterPro" id="IPR015856">
    <property type="entry name" value="ABC_transpr_CbiO/EcfA_su"/>
</dbReference>
<evidence type="ECO:0000256" key="7">
    <source>
        <dbReference type="ARBA" id="ARBA00022967"/>
    </source>
</evidence>
<dbReference type="GO" id="GO:0005524">
    <property type="term" value="F:ATP binding"/>
    <property type="evidence" value="ECO:0007669"/>
    <property type="project" value="UniProtKB-KW"/>
</dbReference>
<evidence type="ECO:0000256" key="8">
    <source>
        <dbReference type="ARBA" id="ARBA00023136"/>
    </source>
</evidence>
<dbReference type="GO" id="GO:0043190">
    <property type="term" value="C:ATP-binding cassette (ABC) transporter complex"/>
    <property type="evidence" value="ECO:0007669"/>
    <property type="project" value="TreeGrafter"/>
</dbReference>
<protein>
    <submittedName>
        <fullName evidence="10">Energy-coupling factor transport system ATP-binding protein</fullName>
    </submittedName>
</protein>
<evidence type="ECO:0000256" key="1">
    <source>
        <dbReference type="ARBA" id="ARBA00004202"/>
    </source>
</evidence>
<gene>
    <name evidence="10" type="ORF">SAMN05216192_12316</name>
</gene>